<dbReference type="EMBL" id="JAOPKC010000001">
    <property type="protein sequence ID" value="MCU4716551.1"/>
    <property type="molecule type" value="Genomic_DNA"/>
</dbReference>
<dbReference type="RefSeq" id="WP_315907320.1">
    <property type="nucleotide sequence ID" value="NZ_JAOPKC010000001.1"/>
</dbReference>
<evidence type="ECO:0000313" key="2">
    <source>
        <dbReference type="EMBL" id="MCU4725844.1"/>
    </source>
</evidence>
<dbReference type="EMBL" id="JAOPKD010000001">
    <property type="protein sequence ID" value="MCU4725844.1"/>
    <property type="molecule type" value="Genomic_DNA"/>
</dbReference>
<keyword evidence="3" id="KW-1185">Reference proteome</keyword>
<comment type="caution">
    <text evidence="2">The sequence shown here is derived from an EMBL/GenBank/DDBJ whole genome shotgun (WGS) entry which is preliminary data.</text>
</comment>
<protein>
    <submittedName>
        <fullName evidence="2">Uncharacterized protein</fullName>
    </submittedName>
</protein>
<name>A0AAE3IA25_9EURY</name>
<dbReference type="Proteomes" id="UP001209746">
    <property type="component" value="Unassembled WGS sequence"/>
</dbReference>
<accession>A0AAE3IA25</accession>
<proteinExistence type="predicted"/>
<evidence type="ECO:0000313" key="3">
    <source>
        <dbReference type="Proteomes" id="UP001208186"/>
    </source>
</evidence>
<dbReference type="AlphaFoldDB" id="A0AAE3IA25"/>
<evidence type="ECO:0000313" key="1">
    <source>
        <dbReference type="EMBL" id="MCU4716551.1"/>
    </source>
</evidence>
<gene>
    <name evidence="2" type="ORF">OB914_02505</name>
    <name evidence="1" type="ORF">OB916_00515</name>
</gene>
<sequence length="69" mass="7384">MLENSAKHTTINYWIVEECRGCGRSYAVRAPVAAGDGGSDVRTKCRCGTTNPTDVGVTEPEQIAEVVGR</sequence>
<evidence type="ECO:0000313" key="4">
    <source>
        <dbReference type="Proteomes" id="UP001209746"/>
    </source>
</evidence>
<reference evidence="2" key="1">
    <citation type="submission" date="2023-02" db="EMBL/GenBank/DDBJ databases">
        <title>Enrichment on poylsaccharides allowed isolation of novel metabolic and taxonomic groups of Haloarchaea.</title>
        <authorList>
            <person name="Sorokin D.Y."/>
            <person name="Elcheninov A.G."/>
            <person name="Khizhniak T.V."/>
            <person name="Kolganova T.V."/>
            <person name="Kublanov I.V."/>
        </authorList>
    </citation>
    <scope>NUCLEOTIDE SEQUENCE</scope>
    <source>
        <strain evidence="1 3">HArc-curdl5-1</strain>
        <strain evidence="2">HArc-curdl7</strain>
    </source>
</reference>
<organism evidence="2 4">
    <name type="scientific">Halapricum hydrolyticum</name>
    <dbReference type="NCBI Taxonomy" id="2979991"/>
    <lineage>
        <taxon>Archaea</taxon>
        <taxon>Methanobacteriati</taxon>
        <taxon>Methanobacteriota</taxon>
        <taxon>Stenosarchaea group</taxon>
        <taxon>Halobacteria</taxon>
        <taxon>Halobacteriales</taxon>
        <taxon>Haloarculaceae</taxon>
        <taxon>Halapricum</taxon>
    </lineage>
</organism>
<dbReference type="Proteomes" id="UP001208186">
    <property type="component" value="Unassembled WGS sequence"/>
</dbReference>